<dbReference type="EMBL" id="JAKOGI010001019">
    <property type="protein sequence ID" value="KAJ8428339.1"/>
    <property type="molecule type" value="Genomic_DNA"/>
</dbReference>
<dbReference type="OrthoDB" id="1752268at2759"/>
<organism evidence="2 3">
    <name type="scientific">Carnegiea gigantea</name>
    <dbReference type="NCBI Taxonomy" id="171969"/>
    <lineage>
        <taxon>Eukaryota</taxon>
        <taxon>Viridiplantae</taxon>
        <taxon>Streptophyta</taxon>
        <taxon>Embryophyta</taxon>
        <taxon>Tracheophyta</taxon>
        <taxon>Spermatophyta</taxon>
        <taxon>Magnoliopsida</taxon>
        <taxon>eudicotyledons</taxon>
        <taxon>Gunneridae</taxon>
        <taxon>Pentapetalae</taxon>
        <taxon>Caryophyllales</taxon>
        <taxon>Cactineae</taxon>
        <taxon>Cactaceae</taxon>
        <taxon>Cactoideae</taxon>
        <taxon>Echinocereeae</taxon>
        <taxon>Carnegiea</taxon>
    </lineage>
</organism>
<keyword evidence="3" id="KW-1185">Reference proteome</keyword>
<proteinExistence type="predicted"/>
<protein>
    <submittedName>
        <fullName evidence="2">Uncharacterized protein</fullName>
    </submittedName>
</protein>
<dbReference type="Proteomes" id="UP001153076">
    <property type="component" value="Unassembled WGS sequence"/>
</dbReference>
<sequence length="185" mass="20529">MASIKRGTKVWGIIQTPWATFGHEAGPSGATRTFNWGILGERMLALRRAQDFIQATEICAGDDFVRPDNWKRGGKDKSPPADKRPRRMTGELGIFTLCSIKGNLILRCAKPIDTPVKFRNKNKYCEHHEDQGHTTPECRGGGDHNRQNPEGKKDNGVDCNTEIIATIIGVIDAKELSAGYRKAQI</sequence>
<reference evidence="2" key="1">
    <citation type="submission" date="2022-04" db="EMBL/GenBank/DDBJ databases">
        <title>Carnegiea gigantea Genome sequencing and assembly v2.</title>
        <authorList>
            <person name="Copetti D."/>
            <person name="Sanderson M.J."/>
            <person name="Burquez A."/>
            <person name="Wojciechowski M.F."/>
        </authorList>
    </citation>
    <scope>NUCLEOTIDE SEQUENCE</scope>
    <source>
        <strain evidence="2">SGP5-SGP5p</strain>
        <tissue evidence="2">Aerial part</tissue>
    </source>
</reference>
<gene>
    <name evidence="2" type="ORF">Cgig2_002752</name>
</gene>
<feature type="region of interest" description="Disordered" evidence="1">
    <location>
        <begin position="127"/>
        <end position="156"/>
    </location>
</feature>
<accession>A0A9Q1GZF8</accession>
<dbReference type="AlphaFoldDB" id="A0A9Q1GZF8"/>
<evidence type="ECO:0000313" key="3">
    <source>
        <dbReference type="Proteomes" id="UP001153076"/>
    </source>
</evidence>
<feature type="compositionally biased region" description="Basic and acidic residues" evidence="1">
    <location>
        <begin position="140"/>
        <end position="156"/>
    </location>
</feature>
<comment type="caution">
    <text evidence="2">The sequence shown here is derived from an EMBL/GenBank/DDBJ whole genome shotgun (WGS) entry which is preliminary data.</text>
</comment>
<evidence type="ECO:0000313" key="2">
    <source>
        <dbReference type="EMBL" id="KAJ8428339.1"/>
    </source>
</evidence>
<name>A0A9Q1GZF8_9CARY</name>
<evidence type="ECO:0000256" key="1">
    <source>
        <dbReference type="SAM" id="MobiDB-lite"/>
    </source>
</evidence>